<dbReference type="SUPFAM" id="SSF49503">
    <property type="entry name" value="Cupredoxins"/>
    <property type="match status" value="1"/>
</dbReference>
<comment type="caution">
    <text evidence="3">The sequence shown here is derived from an EMBL/GenBank/DDBJ whole genome shotgun (WGS) entry which is preliminary data.</text>
</comment>
<evidence type="ECO:0000256" key="1">
    <source>
        <dbReference type="PROSITE-ProRule" id="PRU00884"/>
    </source>
</evidence>
<keyword evidence="4" id="KW-1185">Reference proteome</keyword>
<comment type="similarity">
    <text evidence="1">Belongs to the ephrin family.</text>
</comment>
<dbReference type="EMBL" id="JAUCMX010000027">
    <property type="protein sequence ID" value="KAK3508993.1"/>
    <property type="molecule type" value="Genomic_DNA"/>
</dbReference>
<dbReference type="AlphaFoldDB" id="A0AAE0PVK3"/>
<dbReference type="PRINTS" id="PR01347">
    <property type="entry name" value="EPHRIN"/>
</dbReference>
<accession>A0AAE0PVK3</accession>
<feature type="domain" description="Ephrin RBD" evidence="2">
    <location>
        <begin position="54"/>
        <end position="96"/>
    </location>
</feature>
<comment type="caution">
    <text evidence="1">Lacks conserved residue(s) required for the propagation of feature annotation.</text>
</comment>
<evidence type="ECO:0000259" key="2">
    <source>
        <dbReference type="PROSITE" id="PS51551"/>
    </source>
</evidence>
<evidence type="ECO:0000313" key="3">
    <source>
        <dbReference type="EMBL" id="KAK3508993.1"/>
    </source>
</evidence>
<dbReference type="PROSITE" id="PS51551">
    <property type="entry name" value="EPHRIN_RBD_2"/>
    <property type="match status" value="1"/>
</dbReference>
<dbReference type="InterPro" id="IPR001799">
    <property type="entry name" value="Ephrin_RBD"/>
</dbReference>
<protein>
    <recommendedName>
        <fullName evidence="2">Ephrin RBD domain-containing protein</fullName>
    </recommendedName>
</protein>
<sequence>MAVVVNPGLDRSVKDLCAHCAELGDLRMDGGVCSGTVPLWILTVLLRVTVLQAKALESVIWNSQNTKFVPGKGLVLYPEIGDRLDIVCPRASPGIL</sequence>
<name>A0AAE0PVK3_9TELE</name>
<dbReference type="InterPro" id="IPR008972">
    <property type="entry name" value="Cupredoxin"/>
</dbReference>
<feature type="non-terminal residue" evidence="3">
    <location>
        <position position="96"/>
    </location>
</feature>
<gene>
    <name evidence="3" type="ORF">QTP70_015602</name>
</gene>
<proteinExistence type="inferred from homology"/>
<reference evidence="3" key="1">
    <citation type="submission" date="2023-06" db="EMBL/GenBank/DDBJ databases">
        <title>Male Hemibagrus guttatus genome.</title>
        <authorList>
            <person name="Bian C."/>
        </authorList>
    </citation>
    <scope>NUCLEOTIDE SEQUENCE</scope>
    <source>
        <strain evidence="3">Male_cb2023</strain>
        <tissue evidence="3">Muscle</tissue>
    </source>
</reference>
<dbReference type="Proteomes" id="UP001274896">
    <property type="component" value="Unassembled WGS sequence"/>
</dbReference>
<dbReference type="Gene3D" id="2.60.40.420">
    <property type="entry name" value="Cupredoxins - blue copper proteins"/>
    <property type="match status" value="1"/>
</dbReference>
<evidence type="ECO:0000313" key="4">
    <source>
        <dbReference type="Proteomes" id="UP001274896"/>
    </source>
</evidence>
<dbReference type="GO" id="GO:0016020">
    <property type="term" value="C:membrane"/>
    <property type="evidence" value="ECO:0007669"/>
    <property type="project" value="InterPro"/>
</dbReference>
<dbReference type="Pfam" id="PF00812">
    <property type="entry name" value="Ephrin"/>
    <property type="match status" value="1"/>
</dbReference>
<organism evidence="3 4">
    <name type="scientific">Hemibagrus guttatus</name>
    <dbReference type="NCBI Taxonomy" id="175788"/>
    <lineage>
        <taxon>Eukaryota</taxon>
        <taxon>Metazoa</taxon>
        <taxon>Chordata</taxon>
        <taxon>Craniata</taxon>
        <taxon>Vertebrata</taxon>
        <taxon>Euteleostomi</taxon>
        <taxon>Actinopterygii</taxon>
        <taxon>Neopterygii</taxon>
        <taxon>Teleostei</taxon>
        <taxon>Ostariophysi</taxon>
        <taxon>Siluriformes</taxon>
        <taxon>Bagridae</taxon>
        <taxon>Hemibagrus</taxon>
    </lineage>
</organism>